<name>A0A6J4SU96_9ACTN</name>
<dbReference type="EMBL" id="CADCVQ010000093">
    <property type="protein sequence ID" value="CAA9505314.1"/>
    <property type="molecule type" value="Genomic_DNA"/>
</dbReference>
<accession>A0A6J4SU96</accession>
<reference evidence="1" key="1">
    <citation type="submission" date="2020-02" db="EMBL/GenBank/DDBJ databases">
        <authorList>
            <person name="Meier V. D."/>
        </authorList>
    </citation>
    <scope>NUCLEOTIDE SEQUENCE</scope>
    <source>
        <strain evidence="1">AVDCRST_MAG67</strain>
    </source>
</reference>
<gene>
    <name evidence="1" type="ORF">AVDCRST_MAG67-2374</name>
</gene>
<organism evidence="1">
    <name type="scientific">uncultured Solirubrobacteraceae bacterium</name>
    <dbReference type="NCBI Taxonomy" id="1162706"/>
    <lineage>
        <taxon>Bacteria</taxon>
        <taxon>Bacillati</taxon>
        <taxon>Actinomycetota</taxon>
        <taxon>Thermoleophilia</taxon>
        <taxon>Solirubrobacterales</taxon>
        <taxon>Solirubrobacteraceae</taxon>
        <taxon>environmental samples</taxon>
    </lineage>
</organism>
<protein>
    <submittedName>
        <fullName evidence="1">Uncharacterized protein</fullName>
    </submittedName>
</protein>
<proteinExistence type="predicted"/>
<evidence type="ECO:0000313" key="1">
    <source>
        <dbReference type="EMBL" id="CAA9505314.1"/>
    </source>
</evidence>
<dbReference type="AlphaFoldDB" id="A0A6J4SU96"/>
<sequence>MEEDEIRVLVKRLARPHPSGGTVIERAAIMAEGTGSTEVLSWILARGAVPEAAVERESTRQGLHGVSDTAVRTTSRFVLPAGALD</sequence>